<dbReference type="InterPro" id="IPR058163">
    <property type="entry name" value="LysR-type_TF_proteobact-type"/>
</dbReference>
<dbReference type="EMBL" id="JABEQM010000009">
    <property type="protein sequence ID" value="MBB2202242.1"/>
    <property type="molecule type" value="Genomic_DNA"/>
</dbReference>
<comment type="caution">
    <text evidence="6">The sequence shown here is derived from an EMBL/GenBank/DDBJ whole genome shotgun (WGS) entry which is preliminary data.</text>
</comment>
<dbReference type="Gene3D" id="1.10.10.10">
    <property type="entry name" value="Winged helix-like DNA-binding domain superfamily/Winged helix DNA-binding domain"/>
    <property type="match status" value="1"/>
</dbReference>
<accession>A0A7W4K8C0</accession>
<dbReference type="SUPFAM" id="SSF53850">
    <property type="entry name" value="Periplasmic binding protein-like II"/>
    <property type="match status" value="1"/>
</dbReference>
<evidence type="ECO:0000256" key="3">
    <source>
        <dbReference type="ARBA" id="ARBA00023125"/>
    </source>
</evidence>
<dbReference type="GO" id="GO:0003700">
    <property type="term" value="F:DNA-binding transcription factor activity"/>
    <property type="evidence" value="ECO:0007669"/>
    <property type="project" value="InterPro"/>
</dbReference>
<keyword evidence="2" id="KW-0805">Transcription regulation</keyword>
<dbReference type="Gene3D" id="3.40.190.290">
    <property type="match status" value="1"/>
</dbReference>
<dbReference type="GO" id="GO:0043565">
    <property type="term" value="F:sequence-specific DNA binding"/>
    <property type="evidence" value="ECO:0007669"/>
    <property type="project" value="TreeGrafter"/>
</dbReference>
<dbReference type="InterPro" id="IPR005119">
    <property type="entry name" value="LysR_subst-bd"/>
</dbReference>
<dbReference type="Pfam" id="PF00126">
    <property type="entry name" value="HTH_1"/>
    <property type="match status" value="1"/>
</dbReference>
<evidence type="ECO:0000259" key="5">
    <source>
        <dbReference type="PROSITE" id="PS50931"/>
    </source>
</evidence>
<dbReference type="PANTHER" id="PTHR30537:SF5">
    <property type="entry name" value="HTH-TYPE TRANSCRIPTIONAL ACTIVATOR TTDR-RELATED"/>
    <property type="match status" value="1"/>
</dbReference>
<organism evidence="6 7">
    <name type="scientific">Gluconacetobacter tumulisoli</name>
    <dbReference type="NCBI Taxonomy" id="1286189"/>
    <lineage>
        <taxon>Bacteria</taxon>
        <taxon>Pseudomonadati</taxon>
        <taxon>Pseudomonadota</taxon>
        <taxon>Alphaproteobacteria</taxon>
        <taxon>Acetobacterales</taxon>
        <taxon>Acetobacteraceae</taxon>
        <taxon>Gluconacetobacter</taxon>
    </lineage>
</organism>
<comment type="similarity">
    <text evidence="1">Belongs to the LysR transcriptional regulatory family.</text>
</comment>
<dbReference type="InterPro" id="IPR036388">
    <property type="entry name" value="WH-like_DNA-bd_sf"/>
</dbReference>
<dbReference type="FunFam" id="1.10.10.10:FF:000001">
    <property type="entry name" value="LysR family transcriptional regulator"/>
    <property type="match status" value="1"/>
</dbReference>
<evidence type="ECO:0000256" key="1">
    <source>
        <dbReference type="ARBA" id="ARBA00009437"/>
    </source>
</evidence>
<evidence type="ECO:0000313" key="6">
    <source>
        <dbReference type="EMBL" id="MBB2202242.1"/>
    </source>
</evidence>
<keyword evidence="3" id="KW-0238">DNA-binding</keyword>
<name>A0A7W4K8C0_9PROT</name>
<keyword evidence="4" id="KW-0804">Transcription</keyword>
<reference evidence="6 7" key="1">
    <citation type="submission" date="2020-04" db="EMBL/GenBank/DDBJ databases">
        <title>Description of novel Gluconacetobacter.</title>
        <authorList>
            <person name="Sombolestani A."/>
        </authorList>
    </citation>
    <scope>NUCLEOTIDE SEQUENCE [LARGE SCALE GENOMIC DNA]</scope>
    <source>
        <strain evidence="6 7">LMG 27802</strain>
    </source>
</reference>
<dbReference type="Proteomes" id="UP000578030">
    <property type="component" value="Unassembled WGS sequence"/>
</dbReference>
<evidence type="ECO:0000313" key="7">
    <source>
        <dbReference type="Proteomes" id="UP000578030"/>
    </source>
</evidence>
<dbReference type="InterPro" id="IPR036390">
    <property type="entry name" value="WH_DNA-bd_sf"/>
</dbReference>
<dbReference type="PANTHER" id="PTHR30537">
    <property type="entry name" value="HTH-TYPE TRANSCRIPTIONAL REGULATOR"/>
    <property type="match status" value="1"/>
</dbReference>
<feature type="domain" description="HTH lysR-type" evidence="5">
    <location>
        <begin position="1"/>
        <end position="59"/>
    </location>
</feature>
<dbReference type="Pfam" id="PF03466">
    <property type="entry name" value="LysR_substrate"/>
    <property type="match status" value="1"/>
</dbReference>
<dbReference type="InterPro" id="IPR000847">
    <property type="entry name" value="LysR_HTH_N"/>
</dbReference>
<protein>
    <submittedName>
        <fullName evidence="6">LysR family transcriptional regulator</fullName>
    </submittedName>
</protein>
<dbReference type="CDD" id="cd08471">
    <property type="entry name" value="PBP2_CrgA_like_2"/>
    <property type="match status" value="1"/>
</dbReference>
<dbReference type="RefSeq" id="WP_182959335.1">
    <property type="nucleotide sequence ID" value="NZ_JABEQM010000009.1"/>
</dbReference>
<keyword evidence="7" id="KW-1185">Reference proteome</keyword>
<proteinExistence type="inferred from homology"/>
<dbReference type="AlphaFoldDB" id="A0A7W4K8C0"/>
<evidence type="ECO:0000256" key="2">
    <source>
        <dbReference type="ARBA" id="ARBA00023015"/>
    </source>
</evidence>
<gene>
    <name evidence="6" type="ORF">HLH28_11765</name>
</gene>
<dbReference type="GO" id="GO:0006351">
    <property type="term" value="P:DNA-templated transcription"/>
    <property type="evidence" value="ECO:0007669"/>
    <property type="project" value="TreeGrafter"/>
</dbReference>
<dbReference type="PROSITE" id="PS50931">
    <property type="entry name" value="HTH_LYSR"/>
    <property type="match status" value="1"/>
</dbReference>
<sequence length="307" mass="33270">MDRLDSMSMLVTVAEAGSLSAAARRLGTPLTTVSRKISDLEAHLKTRLLIRSSRRMTLTDAGRSYVAACKRILEEVAEAERIATGEYTVPKGELSITAPIVLGRLYLVPVLSDFLQAYPDIDVRLTLVDRLVNLSEEGIDVALRVGDLPDSALIAARIGTIHRVFAASPSYLQIRGAPQKPADLLVHDCVGVQGFTGQSFWSLAEDTEIPVRYRLTVNSTDAACEAAKKGLGIISVFSHHVASAFLDGTLVPVLPDFERRTLPVSLVRTSDGYLPLKLRAFLDFVTPRLKASLSADRDGFLAILGKG</sequence>
<dbReference type="SUPFAM" id="SSF46785">
    <property type="entry name" value="Winged helix' DNA-binding domain"/>
    <property type="match status" value="1"/>
</dbReference>
<evidence type="ECO:0000256" key="4">
    <source>
        <dbReference type="ARBA" id="ARBA00023163"/>
    </source>
</evidence>